<accession>A0AAV0I8A2</accession>
<name>A0AAV0I8A2_9ROSI</name>
<reference evidence="3" key="1">
    <citation type="submission" date="2022-08" db="EMBL/GenBank/DDBJ databases">
        <authorList>
            <person name="Gutierrez-Valencia J."/>
        </authorList>
    </citation>
    <scope>NUCLEOTIDE SEQUENCE</scope>
</reference>
<evidence type="ECO:0000313" key="3">
    <source>
        <dbReference type="EMBL" id="CAI0393747.1"/>
    </source>
</evidence>
<feature type="region of interest" description="Disordered" evidence="2">
    <location>
        <begin position="1"/>
        <end position="25"/>
    </location>
</feature>
<dbReference type="AlphaFoldDB" id="A0AAV0I8A2"/>
<dbReference type="EMBL" id="CAMGYJ010000003">
    <property type="protein sequence ID" value="CAI0393747.1"/>
    <property type="molecule type" value="Genomic_DNA"/>
</dbReference>
<protein>
    <submittedName>
        <fullName evidence="3">Uncharacterized protein</fullName>
    </submittedName>
</protein>
<gene>
    <name evidence="3" type="ORF">LITE_LOCUS8059</name>
</gene>
<proteinExistence type="predicted"/>
<dbReference type="Proteomes" id="UP001154282">
    <property type="component" value="Unassembled WGS sequence"/>
</dbReference>
<evidence type="ECO:0000256" key="2">
    <source>
        <dbReference type="SAM" id="MobiDB-lite"/>
    </source>
</evidence>
<feature type="coiled-coil region" evidence="1">
    <location>
        <begin position="156"/>
        <end position="190"/>
    </location>
</feature>
<sequence length="269" mass="29752">MTMSTIADTSPEEKSRPSTPSSLPAEITSKALAEATPWIDSAVQQALSYQKIAEEKLDAFIETSRSRISEIRSTGSAHLDQTIYSLQCAVSELGVYEALAFAKLNEGVKIAASHPLITTGVTAGLGLVLLKRPRRYIYYKGVRLFSSEEVRTITLLSHADAKVKDLRQSISRLKAESEKLERTTSLAEGQFINGRVKLRDAGKRIQGMIRSAYKIERQAAGLKDVLRELPGREAYRFLSHVNDLTSEVKKEKHALTKEVTKISNFGISV</sequence>
<dbReference type="PANTHER" id="PTHR34554">
    <property type="entry name" value="RGS1-HXK1-INTERACTING PROTEIN 1"/>
    <property type="match status" value="1"/>
</dbReference>
<evidence type="ECO:0000256" key="1">
    <source>
        <dbReference type="SAM" id="Coils"/>
    </source>
</evidence>
<keyword evidence="1" id="KW-0175">Coiled coil</keyword>
<dbReference type="InterPro" id="IPR053284">
    <property type="entry name" value="RGS1-HXK1_interactor"/>
</dbReference>
<evidence type="ECO:0000313" key="4">
    <source>
        <dbReference type="Proteomes" id="UP001154282"/>
    </source>
</evidence>
<dbReference type="PANTHER" id="PTHR34554:SF1">
    <property type="entry name" value="ALANINE-TRNA LIGASE"/>
    <property type="match status" value="1"/>
</dbReference>
<organism evidence="3 4">
    <name type="scientific">Linum tenue</name>
    <dbReference type="NCBI Taxonomy" id="586396"/>
    <lineage>
        <taxon>Eukaryota</taxon>
        <taxon>Viridiplantae</taxon>
        <taxon>Streptophyta</taxon>
        <taxon>Embryophyta</taxon>
        <taxon>Tracheophyta</taxon>
        <taxon>Spermatophyta</taxon>
        <taxon>Magnoliopsida</taxon>
        <taxon>eudicotyledons</taxon>
        <taxon>Gunneridae</taxon>
        <taxon>Pentapetalae</taxon>
        <taxon>rosids</taxon>
        <taxon>fabids</taxon>
        <taxon>Malpighiales</taxon>
        <taxon>Linaceae</taxon>
        <taxon>Linum</taxon>
    </lineage>
</organism>
<keyword evidence="4" id="KW-1185">Reference proteome</keyword>
<comment type="caution">
    <text evidence="3">The sequence shown here is derived from an EMBL/GenBank/DDBJ whole genome shotgun (WGS) entry which is preliminary data.</text>
</comment>